<accession>A0A1Q9DS80</accession>
<reference evidence="7 8" key="1">
    <citation type="submission" date="2016-02" db="EMBL/GenBank/DDBJ databases">
        <title>Genome analysis of coral dinoflagellate symbionts highlights evolutionary adaptations to a symbiotic lifestyle.</title>
        <authorList>
            <person name="Aranda M."/>
            <person name="Li Y."/>
            <person name="Liew Y.J."/>
            <person name="Baumgarten S."/>
            <person name="Simakov O."/>
            <person name="Wilson M."/>
            <person name="Piel J."/>
            <person name="Ashoor H."/>
            <person name="Bougouffa S."/>
            <person name="Bajic V.B."/>
            <person name="Ryu T."/>
            <person name="Ravasi T."/>
            <person name="Bayer T."/>
            <person name="Micklem G."/>
            <person name="Kim H."/>
            <person name="Bhak J."/>
            <person name="Lajeunesse T.C."/>
            <person name="Voolstra C.R."/>
        </authorList>
    </citation>
    <scope>NUCLEOTIDE SEQUENCE [LARGE SCALE GENOMIC DNA]</scope>
    <source>
        <strain evidence="7 8">CCMP2467</strain>
    </source>
</reference>
<dbReference type="AlphaFoldDB" id="A0A1Q9DS80"/>
<dbReference type="SMART" id="SM00584">
    <property type="entry name" value="TLDc"/>
    <property type="match status" value="1"/>
</dbReference>
<comment type="caution">
    <text evidence="7">The sequence shown here is derived from an EMBL/GenBank/DDBJ whole genome shotgun (WGS) entry which is preliminary data.</text>
</comment>
<dbReference type="PANTHER" id="PTHR23354:SF62">
    <property type="entry name" value="MUSTARD, ISOFORM V"/>
    <property type="match status" value="1"/>
</dbReference>
<evidence type="ECO:0000313" key="8">
    <source>
        <dbReference type="Proteomes" id="UP000186817"/>
    </source>
</evidence>
<keyword evidence="8" id="KW-1185">Reference proteome</keyword>
<proteinExistence type="inferred from homology"/>
<sequence>MCARDKQQGCEVLDLAGSLPPWAAGRPTNAWGRYMKHVLRSKSLQRSKPRTPSASSFSSPKSHRTSPEERTKGDAAPLRLKALYCTPHMKVPGILFACPLLITFKPDPNDQHVKEFGGELYTVTLEVQDVLQCGGITMPLSDGKDLSYFLQLQIRTLNGKHFRLQEDVVDPWFVVFSLVDKRDLNQVTSLLLEAKKAKASSSTCPSSTQTSVPFPCLDCMAELEHALHHHQLQQQLAKERSPSTTARLFANWTKFLSGPGEVTKTSQEVDVHSDPGSPIHVEKVALRLPENLESTLLTNDLAEALMDFLPVSLRLPGLVEWVLRYTPKAHGVSLSTMFRNMAERDKTIVIIQDTEDFVFGGFATSAWEPAGRFYGSGEAFVFSFGCKTEKPAEVQFFPWSSENACCMYADKSMFGMGGGEGRLAFVIQSDLLQGHSSPTVTFQNPTLASKSEFVVRDIEMWSIETV</sequence>
<dbReference type="InterPro" id="IPR006571">
    <property type="entry name" value="TLDc_dom"/>
</dbReference>
<organism evidence="7 8">
    <name type="scientific">Symbiodinium microadriaticum</name>
    <name type="common">Dinoflagellate</name>
    <name type="synonym">Zooxanthella microadriatica</name>
    <dbReference type="NCBI Taxonomy" id="2951"/>
    <lineage>
        <taxon>Eukaryota</taxon>
        <taxon>Sar</taxon>
        <taxon>Alveolata</taxon>
        <taxon>Dinophyceae</taxon>
        <taxon>Suessiales</taxon>
        <taxon>Symbiodiniaceae</taxon>
        <taxon>Symbiodinium</taxon>
    </lineage>
</organism>
<dbReference type="GO" id="GO:0005739">
    <property type="term" value="C:mitochondrion"/>
    <property type="evidence" value="ECO:0007669"/>
    <property type="project" value="UniProtKB-SubCell"/>
</dbReference>
<comment type="similarity">
    <text evidence="2">Belongs to the OXR1 family.</text>
</comment>
<evidence type="ECO:0000256" key="5">
    <source>
        <dbReference type="SAM" id="MobiDB-lite"/>
    </source>
</evidence>
<dbReference type="Proteomes" id="UP000186817">
    <property type="component" value="Unassembled WGS sequence"/>
</dbReference>
<dbReference type="PANTHER" id="PTHR23354">
    <property type="entry name" value="NUCLEOLAR PROTEIN 7/ESTROGEN RECEPTOR COACTIVATOR-RELATED"/>
    <property type="match status" value="1"/>
</dbReference>
<dbReference type="EMBL" id="LSRX01000412">
    <property type="protein sequence ID" value="OLP98014.1"/>
    <property type="molecule type" value="Genomic_DNA"/>
</dbReference>
<dbReference type="Pfam" id="PF07534">
    <property type="entry name" value="TLD"/>
    <property type="match status" value="1"/>
</dbReference>
<evidence type="ECO:0000313" key="7">
    <source>
        <dbReference type="EMBL" id="OLP98014.1"/>
    </source>
</evidence>
<evidence type="ECO:0000256" key="3">
    <source>
        <dbReference type="ARBA" id="ARBA00023128"/>
    </source>
</evidence>
<evidence type="ECO:0000259" key="6">
    <source>
        <dbReference type="PROSITE" id="PS51886"/>
    </source>
</evidence>
<evidence type="ECO:0000256" key="4">
    <source>
        <dbReference type="ARBA" id="ARBA00040604"/>
    </source>
</evidence>
<dbReference type="OrthoDB" id="26679at2759"/>
<protein>
    <recommendedName>
        <fullName evidence="4">Oxidation resistance protein 1</fullName>
    </recommendedName>
</protein>
<gene>
    <name evidence="7" type="primary">OXR1</name>
    <name evidence="7" type="ORF">AK812_SmicGene19581</name>
</gene>
<evidence type="ECO:0000256" key="2">
    <source>
        <dbReference type="ARBA" id="ARBA00009540"/>
    </source>
</evidence>
<keyword evidence="3" id="KW-0496">Mitochondrion</keyword>
<dbReference type="PROSITE" id="PS51886">
    <property type="entry name" value="TLDC"/>
    <property type="match status" value="1"/>
</dbReference>
<feature type="region of interest" description="Disordered" evidence="5">
    <location>
        <begin position="42"/>
        <end position="73"/>
    </location>
</feature>
<evidence type="ECO:0000256" key="1">
    <source>
        <dbReference type="ARBA" id="ARBA00004173"/>
    </source>
</evidence>
<name>A0A1Q9DS80_SYMMI</name>
<comment type="subcellular location">
    <subcellularLocation>
        <location evidence="1">Mitochondrion</location>
    </subcellularLocation>
</comment>
<feature type="domain" description="TLDc" evidence="6">
    <location>
        <begin position="295"/>
        <end position="464"/>
    </location>
</feature>
<feature type="compositionally biased region" description="Low complexity" evidence="5">
    <location>
        <begin position="50"/>
        <end position="60"/>
    </location>
</feature>